<organism evidence="1 2">
    <name type="scientific">Popillia japonica</name>
    <name type="common">Japanese beetle</name>
    <dbReference type="NCBI Taxonomy" id="7064"/>
    <lineage>
        <taxon>Eukaryota</taxon>
        <taxon>Metazoa</taxon>
        <taxon>Ecdysozoa</taxon>
        <taxon>Arthropoda</taxon>
        <taxon>Hexapoda</taxon>
        <taxon>Insecta</taxon>
        <taxon>Pterygota</taxon>
        <taxon>Neoptera</taxon>
        <taxon>Endopterygota</taxon>
        <taxon>Coleoptera</taxon>
        <taxon>Polyphaga</taxon>
        <taxon>Scarabaeiformia</taxon>
        <taxon>Scarabaeidae</taxon>
        <taxon>Rutelinae</taxon>
        <taxon>Popillia</taxon>
    </lineage>
</organism>
<keyword evidence="2" id="KW-1185">Reference proteome</keyword>
<evidence type="ECO:0000313" key="1">
    <source>
        <dbReference type="EMBL" id="KAK9709504.1"/>
    </source>
</evidence>
<gene>
    <name evidence="1" type="ORF">QE152_g26578</name>
</gene>
<evidence type="ECO:0000313" key="2">
    <source>
        <dbReference type="Proteomes" id="UP001458880"/>
    </source>
</evidence>
<protein>
    <submittedName>
        <fullName evidence="1">Uncharacterized protein</fullName>
    </submittedName>
</protein>
<dbReference type="AlphaFoldDB" id="A0AAW1JYA7"/>
<name>A0AAW1JYA7_POPJA</name>
<dbReference type="Proteomes" id="UP001458880">
    <property type="component" value="Unassembled WGS sequence"/>
</dbReference>
<accession>A0AAW1JYA7</accession>
<sequence>MLLATETTESLEPTMNAAWTIEDLMELHPLDNQENQADDGTVVFKDLLSIKNLKRLYSILDPAQNLVDEIDANSQSRKAFKMGIQNTFTPYKST</sequence>
<reference evidence="1 2" key="1">
    <citation type="journal article" date="2024" name="BMC Genomics">
        <title>De novo assembly and annotation of Popillia japonica's genome with initial clues to its potential as an invasive pest.</title>
        <authorList>
            <person name="Cucini C."/>
            <person name="Boschi S."/>
            <person name="Funari R."/>
            <person name="Cardaioli E."/>
            <person name="Iannotti N."/>
            <person name="Marturano G."/>
            <person name="Paoli F."/>
            <person name="Bruttini M."/>
            <person name="Carapelli A."/>
            <person name="Frati F."/>
            <person name="Nardi F."/>
        </authorList>
    </citation>
    <scope>NUCLEOTIDE SEQUENCE [LARGE SCALE GENOMIC DNA]</scope>
    <source>
        <strain evidence="1">DMR45628</strain>
    </source>
</reference>
<dbReference type="EMBL" id="JASPKY010000308">
    <property type="protein sequence ID" value="KAK9709504.1"/>
    <property type="molecule type" value="Genomic_DNA"/>
</dbReference>
<proteinExistence type="predicted"/>
<comment type="caution">
    <text evidence="1">The sequence shown here is derived from an EMBL/GenBank/DDBJ whole genome shotgun (WGS) entry which is preliminary data.</text>
</comment>